<dbReference type="PANTHER" id="PTHR23504">
    <property type="entry name" value="MAJOR FACILITATOR SUPERFAMILY DOMAIN-CONTAINING PROTEIN 10"/>
    <property type="match status" value="1"/>
</dbReference>
<evidence type="ECO:0000313" key="12">
    <source>
        <dbReference type="Proteomes" id="UP000324065"/>
    </source>
</evidence>
<feature type="transmembrane region" description="Helical" evidence="9">
    <location>
        <begin position="171"/>
        <end position="191"/>
    </location>
</feature>
<keyword evidence="12" id="KW-1185">Reference proteome</keyword>
<evidence type="ECO:0000256" key="5">
    <source>
        <dbReference type="ARBA" id="ARBA00022692"/>
    </source>
</evidence>
<dbReference type="PRINTS" id="PR01035">
    <property type="entry name" value="TCRTETA"/>
</dbReference>
<feature type="transmembrane region" description="Helical" evidence="9">
    <location>
        <begin position="385"/>
        <end position="403"/>
    </location>
</feature>
<dbReference type="SUPFAM" id="SSF103473">
    <property type="entry name" value="MFS general substrate transporter"/>
    <property type="match status" value="1"/>
</dbReference>
<sequence length="446" mass="47028">MRAVRSPDVFRRRATVFALMIAFLDSVGIGLVIPVVLPLIEEIGHLGMGDAAQVGGLLFAVYSLAMFGFAPLLGTLSDRFGRRPLLLLAVGGLAVDYVLQALAPSLGWLFLGRMVAGLCGASIVIANACLADVSTTETRARAFGLMGAAFGLGFVLGPAIGGVLGDLGTRAPFWTAALLAGLNGLLALLFLPETLPRERRRAARWRDANPLGVFRVFVRHPGVLPYAAVLALYFLGNSVYVGVWVFWGFAKFDWSTTVVGLTLAVAGLGMALLQGLGTGPAVARWGEHRLALIGLAFAALSCVGFGLATTTTAVFLLLMLHGIEGFVHPSVAALMSKRLPEDTQGALQGGIAAIQSLAFLVGTVLFTQVFRMFMTPAAPVQSPDVVFFGASAILAVAFVWLWRRGGRAASRGRISTVADGPGPIDAPDSWVKSPAEGLSDRPRHHR</sequence>
<proteinExistence type="inferred from homology"/>
<comment type="function">
    <text evidence="1">Resistance to tetracycline by an active tetracycline efflux. This is an energy-dependent process that decreases the accumulation of the antibiotic in whole cells. This protein functions as a metal-tetracycline/H(+) antiporter.</text>
</comment>
<evidence type="ECO:0000256" key="3">
    <source>
        <dbReference type="ARBA" id="ARBA00007520"/>
    </source>
</evidence>
<feature type="transmembrane region" description="Helical" evidence="9">
    <location>
        <begin position="346"/>
        <end position="365"/>
    </location>
</feature>
<keyword evidence="5 9" id="KW-0812">Transmembrane</keyword>
<gene>
    <name evidence="11" type="ORF">F1188_05600</name>
</gene>
<dbReference type="InterPro" id="IPR005829">
    <property type="entry name" value="Sugar_transporter_CS"/>
</dbReference>
<keyword evidence="4" id="KW-0813">Transport</keyword>
<feature type="transmembrane region" description="Helical" evidence="9">
    <location>
        <begin position="85"/>
        <end position="103"/>
    </location>
</feature>
<feature type="transmembrane region" description="Helical" evidence="9">
    <location>
        <begin position="259"/>
        <end position="278"/>
    </location>
</feature>
<evidence type="ECO:0000256" key="1">
    <source>
        <dbReference type="ARBA" id="ARBA00003279"/>
    </source>
</evidence>
<feature type="transmembrane region" description="Helical" evidence="9">
    <location>
        <begin position="52"/>
        <end position="73"/>
    </location>
</feature>
<dbReference type="PROSITE" id="PS00216">
    <property type="entry name" value="SUGAR_TRANSPORT_1"/>
    <property type="match status" value="1"/>
</dbReference>
<evidence type="ECO:0000256" key="6">
    <source>
        <dbReference type="ARBA" id="ARBA00022989"/>
    </source>
</evidence>
<dbReference type="RefSeq" id="WP_150061423.1">
    <property type="nucleotide sequence ID" value="NZ_JACHII010000006.1"/>
</dbReference>
<feature type="transmembrane region" description="Helical" evidence="9">
    <location>
        <begin position="109"/>
        <end position="130"/>
    </location>
</feature>
<dbReference type="GO" id="GO:0022857">
    <property type="term" value="F:transmembrane transporter activity"/>
    <property type="evidence" value="ECO:0007669"/>
    <property type="project" value="InterPro"/>
</dbReference>
<evidence type="ECO:0000259" key="10">
    <source>
        <dbReference type="PROSITE" id="PS50850"/>
    </source>
</evidence>
<dbReference type="AlphaFoldDB" id="A0A5M6IDI7"/>
<feature type="transmembrane region" description="Helical" evidence="9">
    <location>
        <begin position="142"/>
        <end position="165"/>
    </location>
</feature>
<dbReference type="InterPro" id="IPR020846">
    <property type="entry name" value="MFS_dom"/>
</dbReference>
<dbReference type="InterPro" id="IPR036259">
    <property type="entry name" value="MFS_trans_sf"/>
</dbReference>
<feature type="transmembrane region" description="Helical" evidence="9">
    <location>
        <begin position="223"/>
        <end position="247"/>
    </location>
</feature>
<dbReference type="InterPro" id="IPR001958">
    <property type="entry name" value="Tet-R_TetA/multi-R_MdtG-like"/>
</dbReference>
<evidence type="ECO:0000256" key="9">
    <source>
        <dbReference type="SAM" id="Phobius"/>
    </source>
</evidence>
<feature type="transmembrane region" description="Helical" evidence="9">
    <location>
        <begin position="314"/>
        <end position="334"/>
    </location>
</feature>
<dbReference type="Gene3D" id="1.20.1250.20">
    <property type="entry name" value="MFS general substrate transporter like domains"/>
    <property type="match status" value="1"/>
</dbReference>
<evidence type="ECO:0000313" key="11">
    <source>
        <dbReference type="EMBL" id="KAA5606354.1"/>
    </source>
</evidence>
<dbReference type="Pfam" id="PF07690">
    <property type="entry name" value="MFS_1"/>
    <property type="match status" value="2"/>
</dbReference>
<evidence type="ECO:0000256" key="8">
    <source>
        <dbReference type="SAM" id="MobiDB-lite"/>
    </source>
</evidence>
<dbReference type="InterPro" id="IPR011701">
    <property type="entry name" value="MFS"/>
</dbReference>
<dbReference type="OrthoDB" id="9764259at2"/>
<feature type="region of interest" description="Disordered" evidence="8">
    <location>
        <begin position="413"/>
        <end position="446"/>
    </location>
</feature>
<comment type="caution">
    <text evidence="11">The sequence shown here is derived from an EMBL/GenBank/DDBJ whole genome shotgun (WGS) entry which is preliminary data.</text>
</comment>
<protein>
    <submittedName>
        <fullName evidence="11">TCR/Tet family MFS transporter</fullName>
    </submittedName>
</protein>
<name>A0A5M6IDI7_9PROT</name>
<feature type="transmembrane region" description="Helical" evidence="9">
    <location>
        <begin position="16"/>
        <end position="40"/>
    </location>
</feature>
<comment type="subcellular location">
    <subcellularLocation>
        <location evidence="2">Membrane</location>
        <topology evidence="2">Multi-pass membrane protein</topology>
    </subcellularLocation>
</comment>
<accession>A0A5M6IDI7</accession>
<organism evidence="11 12">
    <name type="scientific">Roseospira marina</name>
    <dbReference type="NCBI Taxonomy" id="140057"/>
    <lineage>
        <taxon>Bacteria</taxon>
        <taxon>Pseudomonadati</taxon>
        <taxon>Pseudomonadota</taxon>
        <taxon>Alphaproteobacteria</taxon>
        <taxon>Rhodospirillales</taxon>
        <taxon>Rhodospirillaceae</taxon>
        <taxon>Roseospira</taxon>
    </lineage>
</organism>
<dbReference type="PANTHER" id="PTHR23504:SF15">
    <property type="entry name" value="MAJOR FACILITATOR SUPERFAMILY (MFS) PROFILE DOMAIN-CONTAINING PROTEIN"/>
    <property type="match status" value="1"/>
</dbReference>
<evidence type="ECO:0000256" key="2">
    <source>
        <dbReference type="ARBA" id="ARBA00004141"/>
    </source>
</evidence>
<keyword evidence="6 9" id="KW-1133">Transmembrane helix</keyword>
<dbReference type="Proteomes" id="UP000324065">
    <property type="component" value="Unassembled WGS sequence"/>
</dbReference>
<evidence type="ECO:0000256" key="4">
    <source>
        <dbReference type="ARBA" id="ARBA00022448"/>
    </source>
</evidence>
<dbReference type="PROSITE" id="PS50850">
    <property type="entry name" value="MFS"/>
    <property type="match status" value="1"/>
</dbReference>
<keyword evidence="7 9" id="KW-0472">Membrane</keyword>
<feature type="domain" description="Major facilitator superfamily (MFS) profile" evidence="10">
    <location>
        <begin position="14"/>
        <end position="407"/>
    </location>
</feature>
<comment type="similarity">
    <text evidence="3">Belongs to the major facilitator superfamily. TCR/Tet family.</text>
</comment>
<dbReference type="EMBL" id="VWPJ01000004">
    <property type="protein sequence ID" value="KAA5606354.1"/>
    <property type="molecule type" value="Genomic_DNA"/>
</dbReference>
<feature type="transmembrane region" description="Helical" evidence="9">
    <location>
        <begin position="290"/>
        <end position="308"/>
    </location>
</feature>
<reference evidence="11 12" key="1">
    <citation type="submission" date="2019-09" db="EMBL/GenBank/DDBJ databases">
        <title>Genome sequence of Roseospira marina, one of the more divergent members of the non-sulfur purple photosynthetic bacterial family, the Rhodospirillaceae.</title>
        <authorList>
            <person name="Meyer T."/>
            <person name="Kyndt J."/>
        </authorList>
    </citation>
    <scope>NUCLEOTIDE SEQUENCE [LARGE SCALE GENOMIC DNA]</scope>
    <source>
        <strain evidence="11 12">DSM 15113</strain>
    </source>
</reference>
<dbReference type="GO" id="GO:0016020">
    <property type="term" value="C:membrane"/>
    <property type="evidence" value="ECO:0007669"/>
    <property type="project" value="UniProtKB-SubCell"/>
</dbReference>
<evidence type="ECO:0000256" key="7">
    <source>
        <dbReference type="ARBA" id="ARBA00023136"/>
    </source>
</evidence>